<protein>
    <submittedName>
        <fullName evidence="2">Uncharacterized protein</fullName>
    </submittedName>
</protein>
<comment type="caution">
    <text evidence="2">The sequence shown here is derived from an EMBL/GenBank/DDBJ whole genome shotgun (WGS) entry which is preliminary data.</text>
</comment>
<feature type="compositionally biased region" description="Basic and acidic residues" evidence="1">
    <location>
        <begin position="55"/>
        <end position="66"/>
    </location>
</feature>
<name>S9PF44_CYSF2</name>
<feature type="region of interest" description="Disordered" evidence="1">
    <location>
        <begin position="22"/>
        <end position="66"/>
    </location>
</feature>
<proteinExistence type="predicted"/>
<evidence type="ECO:0000313" key="3">
    <source>
        <dbReference type="Proteomes" id="UP000011682"/>
    </source>
</evidence>
<gene>
    <name evidence="2" type="ORF">D187_006420</name>
</gene>
<sequence>MHTLSAARRGESVCALDIQWTPHHPGRASQVNGRQHNQQRKLGGAPPPGNPARNRGHEERSPVESR</sequence>
<evidence type="ECO:0000256" key="1">
    <source>
        <dbReference type="SAM" id="MobiDB-lite"/>
    </source>
</evidence>
<organism evidence="2 3">
    <name type="scientific">Cystobacter fuscus (strain ATCC 25194 / DSM 2262 / NBRC 100088 / M29)</name>
    <dbReference type="NCBI Taxonomy" id="1242864"/>
    <lineage>
        <taxon>Bacteria</taxon>
        <taxon>Pseudomonadati</taxon>
        <taxon>Myxococcota</taxon>
        <taxon>Myxococcia</taxon>
        <taxon>Myxococcales</taxon>
        <taxon>Cystobacterineae</taxon>
        <taxon>Archangiaceae</taxon>
        <taxon>Cystobacter</taxon>
    </lineage>
</organism>
<reference evidence="2" key="1">
    <citation type="submission" date="2013-05" db="EMBL/GenBank/DDBJ databases">
        <title>Genome assembly of Cystobacter fuscus DSM 2262.</title>
        <authorList>
            <person name="Sharma G."/>
            <person name="Khatri I."/>
            <person name="Kaur C."/>
            <person name="Mayilraj S."/>
            <person name="Subramanian S."/>
        </authorList>
    </citation>
    <scope>NUCLEOTIDE SEQUENCE [LARGE SCALE GENOMIC DNA]</scope>
    <source>
        <strain evidence="2">DSM 2262</strain>
    </source>
</reference>
<dbReference type="Proteomes" id="UP000011682">
    <property type="component" value="Unassembled WGS sequence"/>
</dbReference>
<keyword evidence="3" id="KW-1185">Reference proteome</keyword>
<dbReference type="AlphaFoldDB" id="S9PF44"/>
<dbReference type="EMBL" id="ANAH02000006">
    <property type="protein sequence ID" value="EPX63010.1"/>
    <property type="molecule type" value="Genomic_DNA"/>
</dbReference>
<accession>S9PF44</accession>
<evidence type="ECO:0000313" key="2">
    <source>
        <dbReference type="EMBL" id="EPX63010.1"/>
    </source>
</evidence>